<dbReference type="PANTHER" id="PTHR10133:SF27">
    <property type="entry name" value="DNA POLYMERASE NU"/>
    <property type="match status" value="1"/>
</dbReference>
<dbReference type="Proteomes" id="UP000320806">
    <property type="component" value="Unassembled WGS sequence"/>
</dbReference>
<accession>A0A542EFQ7</accession>
<feature type="region of interest" description="Disordered" evidence="4">
    <location>
        <begin position="71"/>
        <end position="95"/>
    </location>
</feature>
<evidence type="ECO:0000259" key="5">
    <source>
        <dbReference type="SMART" id="SM00482"/>
    </source>
</evidence>
<name>A0A542EFQ7_9MICO</name>
<dbReference type="GO" id="GO:0006261">
    <property type="term" value="P:DNA-templated DNA replication"/>
    <property type="evidence" value="ECO:0007669"/>
    <property type="project" value="InterPro"/>
</dbReference>
<dbReference type="SMART" id="SM00482">
    <property type="entry name" value="POLAc"/>
    <property type="match status" value="1"/>
</dbReference>
<evidence type="ECO:0000256" key="2">
    <source>
        <dbReference type="ARBA" id="ARBA00022705"/>
    </source>
</evidence>
<dbReference type="Gene3D" id="1.10.150.20">
    <property type="entry name" value="5' to 3' exonuclease, C-terminal subdomain"/>
    <property type="match status" value="1"/>
</dbReference>
<dbReference type="SUPFAM" id="SSF56672">
    <property type="entry name" value="DNA/RNA polymerases"/>
    <property type="match status" value="1"/>
</dbReference>
<comment type="catalytic activity">
    <reaction evidence="3">
        <text>DNA(n) + a 2'-deoxyribonucleoside 5'-triphosphate = DNA(n+1) + diphosphate</text>
        <dbReference type="Rhea" id="RHEA:22508"/>
        <dbReference type="Rhea" id="RHEA-COMP:17339"/>
        <dbReference type="Rhea" id="RHEA-COMP:17340"/>
        <dbReference type="ChEBI" id="CHEBI:33019"/>
        <dbReference type="ChEBI" id="CHEBI:61560"/>
        <dbReference type="ChEBI" id="CHEBI:173112"/>
        <dbReference type="EC" id="2.7.7.7"/>
    </reaction>
</comment>
<dbReference type="PANTHER" id="PTHR10133">
    <property type="entry name" value="DNA POLYMERASE I"/>
    <property type="match status" value="1"/>
</dbReference>
<evidence type="ECO:0000256" key="3">
    <source>
        <dbReference type="ARBA" id="ARBA00049244"/>
    </source>
</evidence>
<dbReference type="EC" id="2.7.7.7" evidence="1"/>
<protein>
    <recommendedName>
        <fullName evidence="1">DNA-directed DNA polymerase</fullName>
        <ecNumber evidence="1">2.7.7.7</ecNumber>
    </recommendedName>
</protein>
<feature type="domain" description="DNA-directed DNA polymerase family A palm" evidence="5">
    <location>
        <begin position="287"/>
        <end position="467"/>
    </location>
</feature>
<dbReference type="GO" id="GO:0003677">
    <property type="term" value="F:DNA binding"/>
    <property type="evidence" value="ECO:0007669"/>
    <property type="project" value="InterPro"/>
</dbReference>
<keyword evidence="7" id="KW-1185">Reference proteome</keyword>
<sequence>MVWWSASSARALIGDGRLSRVWDVAAVHRLIAGGHRDDPVAVWSTRFGLPIPAPIEERQARPGGPDLFAGLADEDTTLSPGQPLPARTGSPEWLRDGGNRELWGRAALDTALWQADVLDDRCGGLSCATSESGAAMLCVELEEHGLPIDRPTLEGLIAQAAGPRPTDDRHAAEIRRGRDAVVWQHLPGGGSIDLRNPLAVRDMLRRSGINVEDTRAWHLEPYRAGSPLVDALLDWRKAERIATTYGWHWLDRFVGPDDRLRGEWDASDGGAGRMTAGSGLHSLPAPLRPGVAAAAGHVLVRADLGQIEPRVLAVVSRDPALAEATRADDLYAEIATDLSVDRPTAKIAMLAAMYGQTSGTAGQVLGRLEHTYPVAMAYLRDAALRGERGESVMTYGGRLVPVSVGPDDTSARARGRGRFTRNAVVQGAAAEFFKAWALTVRAAIAPLGGEIVLCLHDELLVHTPAAQADSTMQAVETALQDAARRWSEGAPVRFVADTGIFQRWSEAKE</sequence>
<dbReference type="InterPro" id="IPR001098">
    <property type="entry name" value="DNA-dir_DNA_pol_A_palm_dom"/>
</dbReference>
<evidence type="ECO:0000256" key="1">
    <source>
        <dbReference type="ARBA" id="ARBA00012417"/>
    </source>
</evidence>
<gene>
    <name evidence="6" type="ORF">FB459_1610</name>
</gene>
<evidence type="ECO:0000313" key="7">
    <source>
        <dbReference type="Proteomes" id="UP000320806"/>
    </source>
</evidence>
<dbReference type="Gene3D" id="3.30.70.370">
    <property type="match status" value="1"/>
</dbReference>
<dbReference type="InterPro" id="IPR002298">
    <property type="entry name" value="DNA_polymerase_A"/>
</dbReference>
<proteinExistence type="predicted"/>
<evidence type="ECO:0000313" key="6">
    <source>
        <dbReference type="EMBL" id="TQJ14163.1"/>
    </source>
</evidence>
<reference evidence="6 7" key="1">
    <citation type="submission" date="2019-06" db="EMBL/GenBank/DDBJ databases">
        <title>Sequencing the genomes of 1000 actinobacteria strains.</title>
        <authorList>
            <person name="Klenk H.-P."/>
        </authorList>
    </citation>
    <scope>NUCLEOTIDE SEQUENCE [LARGE SCALE GENOMIC DNA]</scope>
    <source>
        <strain evidence="6 7">DSM 19828</strain>
    </source>
</reference>
<comment type="caution">
    <text evidence="6">The sequence shown here is derived from an EMBL/GenBank/DDBJ whole genome shotgun (WGS) entry which is preliminary data.</text>
</comment>
<organism evidence="6 7">
    <name type="scientific">Yimella lutea</name>
    <dbReference type="NCBI Taxonomy" id="587872"/>
    <lineage>
        <taxon>Bacteria</taxon>
        <taxon>Bacillati</taxon>
        <taxon>Actinomycetota</taxon>
        <taxon>Actinomycetes</taxon>
        <taxon>Micrococcales</taxon>
        <taxon>Dermacoccaceae</taxon>
        <taxon>Yimella</taxon>
    </lineage>
</organism>
<dbReference type="GO" id="GO:0006302">
    <property type="term" value="P:double-strand break repair"/>
    <property type="evidence" value="ECO:0007669"/>
    <property type="project" value="TreeGrafter"/>
</dbReference>
<dbReference type="GO" id="GO:0003887">
    <property type="term" value="F:DNA-directed DNA polymerase activity"/>
    <property type="evidence" value="ECO:0007669"/>
    <property type="project" value="UniProtKB-EC"/>
</dbReference>
<keyword evidence="2" id="KW-0235">DNA replication</keyword>
<dbReference type="Pfam" id="PF00476">
    <property type="entry name" value="DNA_pol_A"/>
    <property type="match status" value="1"/>
</dbReference>
<dbReference type="InterPro" id="IPR043502">
    <property type="entry name" value="DNA/RNA_pol_sf"/>
</dbReference>
<dbReference type="EMBL" id="VFMO01000001">
    <property type="protein sequence ID" value="TQJ14163.1"/>
    <property type="molecule type" value="Genomic_DNA"/>
</dbReference>
<evidence type="ECO:0000256" key="4">
    <source>
        <dbReference type="SAM" id="MobiDB-lite"/>
    </source>
</evidence>
<dbReference type="AlphaFoldDB" id="A0A542EFQ7"/>